<gene>
    <name evidence="2" type="ORF">ACFOOQ_09700</name>
</gene>
<dbReference type="Gene3D" id="3.10.450.160">
    <property type="entry name" value="inner membrane protein cigr"/>
    <property type="match status" value="1"/>
</dbReference>
<evidence type="ECO:0000256" key="1">
    <source>
        <dbReference type="SAM" id="SignalP"/>
    </source>
</evidence>
<reference evidence="3" key="1">
    <citation type="journal article" date="2019" name="Int. J. Syst. Evol. Microbiol.">
        <title>The Global Catalogue of Microorganisms (GCM) 10K type strain sequencing project: providing services to taxonomists for standard genome sequencing and annotation.</title>
        <authorList>
            <consortium name="The Broad Institute Genomics Platform"/>
            <consortium name="The Broad Institute Genome Sequencing Center for Infectious Disease"/>
            <person name="Wu L."/>
            <person name="Ma J."/>
        </authorList>
    </citation>
    <scope>NUCLEOTIDE SEQUENCE [LARGE SCALE GENOMIC DNA]</scope>
    <source>
        <strain evidence="3">KCTC 42182</strain>
    </source>
</reference>
<accession>A0ABV7VG69</accession>
<organism evidence="2 3">
    <name type="scientific">Ferrovibrio xuzhouensis</name>
    <dbReference type="NCBI Taxonomy" id="1576914"/>
    <lineage>
        <taxon>Bacteria</taxon>
        <taxon>Pseudomonadati</taxon>
        <taxon>Pseudomonadota</taxon>
        <taxon>Alphaproteobacteria</taxon>
        <taxon>Rhodospirillales</taxon>
        <taxon>Rhodospirillaceae</taxon>
        <taxon>Ferrovibrio</taxon>
    </lineage>
</organism>
<protein>
    <recommendedName>
        <fullName evidence="4">Nickel/cobalt transporter regulator</fullName>
    </recommendedName>
</protein>
<feature type="chain" id="PRO_5047106383" description="Nickel/cobalt transporter regulator" evidence="1">
    <location>
        <begin position="33"/>
        <end position="169"/>
    </location>
</feature>
<comment type="caution">
    <text evidence="2">The sequence shown here is derived from an EMBL/GenBank/DDBJ whole genome shotgun (WGS) entry which is preliminary data.</text>
</comment>
<evidence type="ECO:0000313" key="2">
    <source>
        <dbReference type="EMBL" id="MFC3675816.1"/>
    </source>
</evidence>
<keyword evidence="1" id="KW-0732">Signal</keyword>
<dbReference type="Proteomes" id="UP001595711">
    <property type="component" value="Unassembled WGS sequence"/>
</dbReference>
<sequence length="169" mass="18363">MRNARSAFRLPAIRCGLLALLLAAGLAPATWAQGTMMQAPVPPSPPLSSGNTTAAPALAGPQINAALQFDRSERWLIPQYFQSIRDRQRRASRYKIYPRDLPAGLTQAPATGDILPPAILAEMTPLPKPLIRELPRVRPDTSRYIAGRDVLLVQRSSGKVLDVLSGIVH</sequence>
<keyword evidence="3" id="KW-1185">Reference proteome</keyword>
<evidence type="ECO:0008006" key="4">
    <source>
        <dbReference type="Google" id="ProtNLM"/>
    </source>
</evidence>
<evidence type="ECO:0000313" key="3">
    <source>
        <dbReference type="Proteomes" id="UP001595711"/>
    </source>
</evidence>
<dbReference type="EMBL" id="JBHRYJ010000001">
    <property type="protein sequence ID" value="MFC3675816.1"/>
    <property type="molecule type" value="Genomic_DNA"/>
</dbReference>
<proteinExistence type="predicted"/>
<feature type="signal peptide" evidence="1">
    <location>
        <begin position="1"/>
        <end position="32"/>
    </location>
</feature>
<name>A0ABV7VG69_9PROT</name>